<sequence>MFEQFPSSYLYSVIFLCLYFLQFYEVDGLTCPHGYKSETANTETDLGQQPCSALNDEKLVKHECYMLNCSDGHQTHKEWGCASTFNSNFEEIGKKCVLKSSAAGQKPNFFEMDGLQGFKCSCIFATELGVDTVTTPPSPTTIHPETSSTTDLLPNTSSEDPSLAVPSHRVGNLVMFLAILLMMVINFNI</sequence>
<feature type="transmembrane region" description="Helical" evidence="2">
    <location>
        <begin position="170"/>
        <end position="187"/>
    </location>
</feature>
<keyword evidence="2" id="KW-0812">Transmembrane</keyword>
<reference evidence="3 4" key="1">
    <citation type="submission" date="2024-10" db="EMBL/GenBank/DDBJ databases">
        <authorList>
            <person name="Kim D."/>
        </authorList>
    </citation>
    <scope>NUCLEOTIDE SEQUENCE [LARGE SCALE GENOMIC DNA]</scope>
    <source>
        <strain evidence="3">Taebaek</strain>
    </source>
</reference>
<organism evidence="3 4">
    <name type="scientific">Heterodera schachtii</name>
    <name type="common">Sugarbeet cyst nematode worm</name>
    <name type="synonym">Tylenchus schachtii</name>
    <dbReference type="NCBI Taxonomy" id="97005"/>
    <lineage>
        <taxon>Eukaryota</taxon>
        <taxon>Metazoa</taxon>
        <taxon>Ecdysozoa</taxon>
        <taxon>Nematoda</taxon>
        <taxon>Chromadorea</taxon>
        <taxon>Rhabditida</taxon>
        <taxon>Tylenchina</taxon>
        <taxon>Tylenchomorpha</taxon>
        <taxon>Tylenchoidea</taxon>
        <taxon>Heteroderidae</taxon>
        <taxon>Heteroderinae</taxon>
        <taxon>Heterodera</taxon>
    </lineage>
</organism>
<feature type="compositionally biased region" description="Low complexity" evidence="1">
    <location>
        <begin position="135"/>
        <end position="150"/>
    </location>
</feature>
<protein>
    <submittedName>
        <fullName evidence="3">Uncharacterized protein</fullName>
    </submittedName>
</protein>
<gene>
    <name evidence="3" type="ORF">niasHS_008818</name>
</gene>
<evidence type="ECO:0000313" key="3">
    <source>
        <dbReference type="EMBL" id="KAL3083946.1"/>
    </source>
</evidence>
<evidence type="ECO:0000256" key="1">
    <source>
        <dbReference type="SAM" id="MobiDB-lite"/>
    </source>
</evidence>
<feature type="transmembrane region" description="Helical" evidence="2">
    <location>
        <begin position="6"/>
        <end position="24"/>
    </location>
</feature>
<dbReference type="AlphaFoldDB" id="A0ABD2IXA5"/>
<comment type="caution">
    <text evidence="3">The sequence shown here is derived from an EMBL/GenBank/DDBJ whole genome shotgun (WGS) entry which is preliminary data.</text>
</comment>
<dbReference type="Proteomes" id="UP001620645">
    <property type="component" value="Unassembled WGS sequence"/>
</dbReference>
<feature type="compositionally biased region" description="Polar residues" evidence="1">
    <location>
        <begin position="151"/>
        <end position="160"/>
    </location>
</feature>
<evidence type="ECO:0000256" key="2">
    <source>
        <dbReference type="SAM" id="Phobius"/>
    </source>
</evidence>
<keyword evidence="2" id="KW-0472">Membrane</keyword>
<dbReference type="EMBL" id="JBICCN010000244">
    <property type="protein sequence ID" value="KAL3083946.1"/>
    <property type="molecule type" value="Genomic_DNA"/>
</dbReference>
<proteinExistence type="predicted"/>
<feature type="region of interest" description="Disordered" evidence="1">
    <location>
        <begin position="135"/>
        <end position="161"/>
    </location>
</feature>
<evidence type="ECO:0000313" key="4">
    <source>
        <dbReference type="Proteomes" id="UP001620645"/>
    </source>
</evidence>
<name>A0ABD2IXA5_HETSC</name>
<accession>A0ABD2IXA5</accession>
<keyword evidence="4" id="KW-1185">Reference proteome</keyword>
<keyword evidence="2" id="KW-1133">Transmembrane helix</keyword>